<dbReference type="EMBL" id="CAMXCT010000125">
    <property type="protein sequence ID" value="CAI3974283.1"/>
    <property type="molecule type" value="Genomic_DNA"/>
</dbReference>
<comment type="caution">
    <text evidence="2">The sequence shown here is derived from an EMBL/GenBank/DDBJ whole genome shotgun (WGS) entry which is preliminary data.</text>
</comment>
<evidence type="ECO:0000313" key="3">
    <source>
        <dbReference type="EMBL" id="CAL1127658.1"/>
    </source>
</evidence>
<accession>A0A9P1FFI4</accession>
<dbReference type="AlphaFoldDB" id="A0A9P1FFI4"/>
<evidence type="ECO:0000313" key="2">
    <source>
        <dbReference type="EMBL" id="CAI3974283.1"/>
    </source>
</evidence>
<feature type="region of interest" description="Disordered" evidence="1">
    <location>
        <begin position="55"/>
        <end position="82"/>
    </location>
</feature>
<feature type="compositionally biased region" description="Polar residues" evidence="1">
    <location>
        <begin position="70"/>
        <end position="82"/>
    </location>
</feature>
<dbReference type="EMBL" id="CAMXCT030000125">
    <property type="protein sequence ID" value="CAL4761595.1"/>
    <property type="molecule type" value="Genomic_DNA"/>
</dbReference>
<name>A0A9P1FFI4_9DINO</name>
<organism evidence="2">
    <name type="scientific">Cladocopium goreaui</name>
    <dbReference type="NCBI Taxonomy" id="2562237"/>
    <lineage>
        <taxon>Eukaryota</taxon>
        <taxon>Sar</taxon>
        <taxon>Alveolata</taxon>
        <taxon>Dinophyceae</taxon>
        <taxon>Suessiales</taxon>
        <taxon>Symbiodiniaceae</taxon>
        <taxon>Cladocopium</taxon>
    </lineage>
</organism>
<gene>
    <name evidence="2" type="ORF">C1SCF055_LOCUS2701</name>
</gene>
<protein>
    <submittedName>
        <fullName evidence="2">Uncharacterized protein</fullName>
    </submittedName>
</protein>
<reference evidence="3" key="2">
    <citation type="submission" date="2024-04" db="EMBL/GenBank/DDBJ databases">
        <authorList>
            <person name="Chen Y."/>
            <person name="Shah S."/>
            <person name="Dougan E. K."/>
            <person name="Thang M."/>
            <person name="Chan C."/>
        </authorList>
    </citation>
    <scope>NUCLEOTIDE SEQUENCE [LARGE SCALE GENOMIC DNA]</scope>
</reference>
<sequence>MLRKQFSEFQAWAKFTSERGYAAAAASSSGKRSEVPMGINASPLLGRAWLEGGDPGQWESQKNKGEGWVWNQTPQESKSRTSCSFRLTASGSSKMQNVVHQGLPKWIMFCSSDCRHQFLRHGGNKR</sequence>
<evidence type="ECO:0000256" key="1">
    <source>
        <dbReference type="SAM" id="MobiDB-lite"/>
    </source>
</evidence>
<dbReference type="EMBL" id="CAMXCT020000125">
    <property type="protein sequence ID" value="CAL1127658.1"/>
    <property type="molecule type" value="Genomic_DNA"/>
</dbReference>
<dbReference type="Proteomes" id="UP001152797">
    <property type="component" value="Unassembled WGS sequence"/>
</dbReference>
<proteinExistence type="predicted"/>
<reference evidence="2" key="1">
    <citation type="submission" date="2022-10" db="EMBL/GenBank/DDBJ databases">
        <authorList>
            <person name="Chen Y."/>
            <person name="Dougan E. K."/>
            <person name="Chan C."/>
            <person name="Rhodes N."/>
            <person name="Thang M."/>
        </authorList>
    </citation>
    <scope>NUCLEOTIDE SEQUENCE</scope>
</reference>
<keyword evidence="4" id="KW-1185">Reference proteome</keyword>
<evidence type="ECO:0000313" key="4">
    <source>
        <dbReference type="Proteomes" id="UP001152797"/>
    </source>
</evidence>